<feature type="compositionally biased region" description="Polar residues" evidence="1">
    <location>
        <begin position="89"/>
        <end position="111"/>
    </location>
</feature>
<evidence type="ECO:0000313" key="3">
    <source>
        <dbReference type="Proteomes" id="UP001215712"/>
    </source>
</evidence>
<accession>A0AAD6HE73</accession>
<organism evidence="2 3">
    <name type="scientific">Penicillium malachiteum</name>
    <dbReference type="NCBI Taxonomy" id="1324776"/>
    <lineage>
        <taxon>Eukaryota</taxon>
        <taxon>Fungi</taxon>
        <taxon>Dikarya</taxon>
        <taxon>Ascomycota</taxon>
        <taxon>Pezizomycotina</taxon>
        <taxon>Eurotiomycetes</taxon>
        <taxon>Eurotiomycetidae</taxon>
        <taxon>Eurotiales</taxon>
        <taxon>Aspergillaceae</taxon>
        <taxon>Penicillium</taxon>
    </lineage>
</organism>
<sequence length="143" mass="16448">MRPDQYDFLRARWQYTGRSRDVCRHHRLLCPNDGRYLLAQEDIQRIGSARSPIRTFGSPERSWPKGHFLRDTELMRSHDDGVELVNSDSSQYTHLASPDSTSSLGHTNTLRPESAQGPSIIVQNRTTVSENVHLQQWHHNSSV</sequence>
<reference evidence="2" key="2">
    <citation type="submission" date="2023-01" db="EMBL/GenBank/DDBJ databases">
        <authorList>
            <person name="Petersen C."/>
        </authorList>
    </citation>
    <scope>NUCLEOTIDE SEQUENCE</scope>
    <source>
        <strain evidence="2">IBT 17514</strain>
    </source>
</reference>
<comment type="caution">
    <text evidence="2">The sequence shown here is derived from an EMBL/GenBank/DDBJ whole genome shotgun (WGS) entry which is preliminary data.</text>
</comment>
<proteinExistence type="predicted"/>
<reference evidence="2" key="1">
    <citation type="journal article" date="2023" name="IMA Fungus">
        <title>Comparative genomic study of the Penicillium genus elucidates a diverse pangenome and 15 lateral gene transfer events.</title>
        <authorList>
            <person name="Petersen C."/>
            <person name="Sorensen T."/>
            <person name="Nielsen M.R."/>
            <person name="Sondergaard T.E."/>
            <person name="Sorensen J.L."/>
            <person name="Fitzpatrick D.A."/>
            <person name="Frisvad J.C."/>
            <person name="Nielsen K.L."/>
        </authorList>
    </citation>
    <scope>NUCLEOTIDE SEQUENCE</scope>
    <source>
        <strain evidence="2">IBT 17514</strain>
    </source>
</reference>
<feature type="region of interest" description="Disordered" evidence="1">
    <location>
        <begin position="89"/>
        <end position="119"/>
    </location>
</feature>
<evidence type="ECO:0000313" key="2">
    <source>
        <dbReference type="EMBL" id="KAJ5709861.1"/>
    </source>
</evidence>
<evidence type="ECO:0000256" key="1">
    <source>
        <dbReference type="SAM" id="MobiDB-lite"/>
    </source>
</evidence>
<gene>
    <name evidence="2" type="ORF">N7493_009453</name>
</gene>
<dbReference type="EMBL" id="JAQJAN010000017">
    <property type="protein sequence ID" value="KAJ5709861.1"/>
    <property type="molecule type" value="Genomic_DNA"/>
</dbReference>
<keyword evidence="3" id="KW-1185">Reference proteome</keyword>
<name>A0AAD6HE73_9EURO</name>
<dbReference type="Proteomes" id="UP001215712">
    <property type="component" value="Unassembled WGS sequence"/>
</dbReference>
<dbReference type="AlphaFoldDB" id="A0AAD6HE73"/>
<protein>
    <submittedName>
        <fullName evidence="2">Uncharacterized protein</fullName>
    </submittedName>
</protein>